<feature type="domain" description="NADH-ubiquinone oxidoreductase 51kDa subunit FMN-binding" evidence="8">
    <location>
        <begin position="11"/>
        <end position="152"/>
    </location>
</feature>
<name>A0A5S5AT81_9FIRM</name>
<evidence type="ECO:0000256" key="4">
    <source>
        <dbReference type="ARBA" id="ARBA00022737"/>
    </source>
</evidence>
<dbReference type="EMBL" id="VNHO01000010">
    <property type="protein sequence ID" value="TYP55479.1"/>
    <property type="molecule type" value="Genomic_DNA"/>
</dbReference>
<dbReference type="Proteomes" id="UP000322294">
    <property type="component" value="Unassembled WGS sequence"/>
</dbReference>
<dbReference type="SUPFAM" id="SSF142019">
    <property type="entry name" value="Nqo1 FMN-binding domain-like"/>
    <property type="match status" value="1"/>
</dbReference>
<dbReference type="AlphaFoldDB" id="A0A5S5AT81"/>
<evidence type="ECO:0000256" key="5">
    <source>
        <dbReference type="ARBA" id="ARBA00022982"/>
    </source>
</evidence>
<organism evidence="11 12">
    <name type="scientific">Thermosediminibacter litoriperuensis</name>
    <dbReference type="NCBI Taxonomy" id="291989"/>
    <lineage>
        <taxon>Bacteria</taxon>
        <taxon>Bacillati</taxon>
        <taxon>Bacillota</taxon>
        <taxon>Clostridia</taxon>
        <taxon>Thermosediminibacterales</taxon>
        <taxon>Thermosediminibacteraceae</taxon>
        <taxon>Thermosediminibacter</taxon>
    </lineage>
</organism>
<dbReference type="GO" id="GO:0051539">
    <property type="term" value="F:4 iron, 4 sulfur cluster binding"/>
    <property type="evidence" value="ECO:0007669"/>
    <property type="project" value="UniProtKB-KW"/>
</dbReference>
<evidence type="ECO:0000256" key="1">
    <source>
        <dbReference type="ARBA" id="ARBA00022448"/>
    </source>
</evidence>
<feature type="domain" description="RnfC Barrel sandwich hybrid" evidence="10">
    <location>
        <begin position="377"/>
        <end position="436"/>
    </location>
</feature>
<evidence type="ECO:0000313" key="12">
    <source>
        <dbReference type="Proteomes" id="UP000322294"/>
    </source>
</evidence>
<dbReference type="PANTHER" id="PTHR43034">
    <property type="entry name" value="ION-TRANSLOCATING OXIDOREDUCTASE COMPLEX SUBUNIT C"/>
    <property type="match status" value="1"/>
</dbReference>
<keyword evidence="6" id="KW-0408">Iron</keyword>
<keyword evidence="5" id="KW-0249">Electron transport</keyword>
<dbReference type="Gene3D" id="3.10.20.600">
    <property type="match status" value="1"/>
</dbReference>
<dbReference type="Gene3D" id="3.40.50.11540">
    <property type="entry name" value="NADH-ubiquinone oxidoreductase 51kDa subunit"/>
    <property type="match status" value="1"/>
</dbReference>
<evidence type="ECO:0000259" key="8">
    <source>
        <dbReference type="Pfam" id="PF01512"/>
    </source>
</evidence>
<proteinExistence type="predicted"/>
<sequence length="441" mass="48541">MDVSKEIIEAVKDAGIVGAGGAGFPAHIKLNAKCEVVIANMAECEPLLFTNQALVEHHPDEVLQGLQIAMQATGAKKGVIAMKKKYEACKKALEGKVGGYENIVIHELGDFYPAGDEHVMIKEVLKRTMPMSGIPADVGAVVHNVETLYNIKKAYCDKKPVTEKFVTVAGAVRHPLVVKVPIGLRFAELLDLAGGPTVKNYILVDGGPMMGNEVDAGDAVTKTTSALLVIPEGTMPYISRKTRIEVMLNRARAACCQCRNCTDMCPRYLLGHSLEPHRIMRTVSYGIPDPETVKNSLLCSECGLCEIICSMGLSPRRINSKLKRLLQEKKIRFPKMNVERERFERESRKYPTKKLIARLGLYDYSHPIDYADIKIDAKEVKLMLRQYAGLKLLPLVKEKDEVKAGELIAKAPEGKPGVNLHASIDGIVASIDETSVVIRRE</sequence>
<dbReference type="Pfam" id="PF01512">
    <property type="entry name" value="Complex1_51K"/>
    <property type="match status" value="1"/>
</dbReference>
<dbReference type="RefSeq" id="WP_170240307.1">
    <property type="nucleotide sequence ID" value="NZ_VNHO01000010.1"/>
</dbReference>
<dbReference type="Pfam" id="PF13534">
    <property type="entry name" value="Fer4_17"/>
    <property type="match status" value="1"/>
</dbReference>
<dbReference type="InterPro" id="IPR037225">
    <property type="entry name" value="Nuo51_FMN-bd_sf"/>
</dbReference>
<evidence type="ECO:0000256" key="6">
    <source>
        <dbReference type="ARBA" id="ARBA00023004"/>
    </source>
</evidence>
<dbReference type="InterPro" id="IPR009051">
    <property type="entry name" value="Helical_ferredxn"/>
</dbReference>
<reference evidence="11 12" key="1">
    <citation type="submission" date="2019-07" db="EMBL/GenBank/DDBJ databases">
        <title>Genomic Encyclopedia of Type Strains, Phase I: the one thousand microbial genomes (KMG-I) project.</title>
        <authorList>
            <person name="Kyrpides N."/>
        </authorList>
    </citation>
    <scope>NUCLEOTIDE SEQUENCE [LARGE SCALE GENOMIC DNA]</scope>
    <source>
        <strain evidence="11 12">DSM 16647</strain>
    </source>
</reference>
<keyword evidence="1" id="KW-0813">Transport</keyword>
<gene>
    <name evidence="11" type="ORF">LZ11_01194</name>
</gene>
<dbReference type="InterPro" id="IPR011538">
    <property type="entry name" value="Nuo51_FMN-bd"/>
</dbReference>
<dbReference type="GO" id="GO:0046872">
    <property type="term" value="F:metal ion binding"/>
    <property type="evidence" value="ECO:0007669"/>
    <property type="project" value="UniProtKB-KW"/>
</dbReference>
<dbReference type="SUPFAM" id="SSF46548">
    <property type="entry name" value="alpha-helical ferredoxin"/>
    <property type="match status" value="1"/>
</dbReference>
<evidence type="ECO:0000259" key="9">
    <source>
        <dbReference type="Pfam" id="PF10531"/>
    </source>
</evidence>
<comment type="caution">
    <text evidence="11">The sequence shown here is derived from an EMBL/GenBank/DDBJ whole genome shotgun (WGS) entry which is preliminary data.</text>
</comment>
<dbReference type="InterPro" id="IPR017054">
    <property type="entry name" value="PduS"/>
</dbReference>
<dbReference type="Pfam" id="PF10531">
    <property type="entry name" value="SLBB"/>
    <property type="match status" value="1"/>
</dbReference>
<evidence type="ECO:0000256" key="3">
    <source>
        <dbReference type="ARBA" id="ARBA00022723"/>
    </source>
</evidence>
<dbReference type="InterPro" id="IPR019554">
    <property type="entry name" value="Soluble_ligand-bd"/>
</dbReference>
<keyword evidence="4" id="KW-0677">Repeat</keyword>
<dbReference type="GO" id="GO:0016020">
    <property type="term" value="C:membrane"/>
    <property type="evidence" value="ECO:0007669"/>
    <property type="project" value="InterPro"/>
</dbReference>
<keyword evidence="2" id="KW-0004">4Fe-4S</keyword>
<dbReference type="InterPro" id="IPR026902">
    <property type="entry name" value="RnfC_N"/>
</dbReference>
<dbReference type="InterPro" id="IPR010208">
    <property type="entry name" value="Ion_transpt_RnfC/RsxC"/>
</dbReference>
<evidence type="ECO:0000259" key="10">
    <source>
        <dbReference type="Pfam" id="PF13375"/>
    </source>
</evidence>
<keyword evidence="3" id="KW-0479">Metal-binding</keyword>
<dbReference type="Gene3D" id="1.10.1060.10">
    <property type="entry name" value="Alpha-helical ferredoxin"/>
    <property type="match status" value="1"/>
</dbReference>
<accession>A0A5S5AT81</accession>
<evidence type="ECO:0000256" key="7">
    <source>
        <dbReference type="ARBA" id="ARBA00023014"/>
    </source>
</evidence>
<dbReference type="PANTHER" id="PTHR43034:SF2">
    <property type="entry name" value="ION-TRANSLOCATING OXIDOREDUCTASE COMPLEX SUBUNIT C"/>
    <property type="match status" value="1"/>
</dbReference>
<dbReference type="SUPFAM" id="SSF142984">
    <property type="entry name" value="Nqo1 middle domain-like"/>
    <property type="match status" value="1"/>
</dbReference>
<feature type="domain" description="Soluble ligand binding" evidence="9">
    <location>
        <begin position="166"/>
        <end position="211"/>
    </location>
</feature>
<evidence type="ECO:0000313" key="11">
    <source>
        <dbReference type="EMBL" id="TYP55479.1"/>
    </source>
</evidence>
<evidence type="ECO:0000256" key="2">
    <source>
        <dbReference type="ARBA" id="ARBA00022485"/>
    </source>
</evidence>
<dbReference type="Pfam" id="PF13375">
    <property type="entry name" value="RnfC_N"/>
    <property type="match status" value="1"/>
</dbReference>
<protein>
    <submittedName>
        <fullName evidence="11">Na+-translocating ferredoxin:NAD+ oxidoreductase RnfC subunit</fullName>
    </submittedName>
</protein>
<dbReference type="GO" id="GO:0009055">
    <property type="term" value="F:electron transfer activity"/>
    <property type="evidence" value="ECO:0007669"/>
    <property type="project" value="InterPro"/>
</dbReference>
<keyword evidence="12" id="KW-1185">Reference proteome</keyword>
<dbReference type="PIRSF" id="PIRSF036408">
    <property type="entry name" value="PduS_prd"/>
    <property type="match status" value="1"/>
</dbReference>
<keyword evidence="7" id="KW-0411">Iron-sulfur</keyword>